<dbReference type="PANTHER" id="PTHR15032:SF4">
    <property type="entry name" value="N-ACYL-PHOSPHATIDYLETHANOLAMINE-HYDROLYZING PHOSPHOLIPASE D"/>
    <property type="match status" value="1"/>
</dbReference>
<evidence type="ECO:0000259" key="2">
    <source>
        <dbReference type="Pfam" id="PF12706"/>
    </source>
</evidence>
<feature type="compositionally biased region" description="Polar residues" evidence="1">
    <location>
        <begin position="1"/>
        <end position="11"/>
    </location>
</feature>
<accession>A0ABU9IZG3</accession>
<gene>
    <name evidence="3" type="ORF">AAD027_06565</name>
</gene>
<dbReference type="Pfam" id="PF12706">
    <property type="entry name" value="Lactamase_B_2"/>
    <property type="match status" value="1"/>
</dbReference>
<feature type="region of interest" description="Disordered" evidence="1">
    <location>
        <begin position="1"/>
        <end position="29"/>
    </location>
</feature>
<dbReference type="SUPFAM" id="SSF56281">
    <property type="entry name" value="Metallo-hydrolase/oxidoreductase"/>
    <property type="match status" value="1"/>
</dbReference>
<evidence type="ECO:0000256" key="1">
    <source>
        <dbReference type="SAM" id="MobiDB-lite"/>
    </source>
</evidence>
<evidence type="ECO:0000313" key="4">
    <source>
        <dbReference type="Proteomes" id="UP001459204"/>
    </source>
</evidence>
<dbReference type="RefSeq" id="WP_341725406.1">
    <property type="nucleotide sequence ID" value="NZ_JBBWWT010000002.1"/>
</dbReference>
<dbReference type="PANTHER" id="PTHR15032">
    <property type="entry name" value="N-ACYL-PHOSPHATIDYLETHANOLAMINE-HYDROLYZING PHOSPHOLIPASE D"/>
    <property type="match status" value="1"/>
</dbReference>
<dbReference type="Proteomes" id="UP001459204">
    <property type="component" value="Unassembled WGS sequence"/>
</dbReference>
<reference evidence="3 4" key="1">
    <citation type="submission" date="2024-04" db="EMBL/GenBank/DDBJ databases">
        <title>Draft genome sequence of Pseudoxanthomonas putridarboris WD12.</title>
        <authorList>
            <person name="Oh J."/>
        </authorList>
    </citation>
    <scope>NUCLEOTIDE SEQUENCE [LARGE SCALE GENOMIC DNA]</scope>
    <source>
        <strain evidence="3 4">WD12</strain>
    </source>
</reference>
<feature type="domain" description="Metallo-beta-lactamase" evidence="2">
    <location>
        <begin position="91"/>
        <end position="284"/>
    </location>
</feature>
<dbReference type="EMBL" id="JBBWWT010000002">
    <property type="protein sequence ID" value="MEL1264036.1"/>
    <property type="molecule type" value="Genomic_DNA"/>
</dbReference>
<sequence length="338" mass="38209">MSGCSTLSYPESPQYGESGFQNPRPPREMGFRESAKLWRDFLLGRKPAGTVPAASIPVLEVTPAQLEQAADGTVYRLGHSTVLLKLEGRYWLTDPVFSERASPVQWAGPQRFHPAPIAIADLPRLSAVVLSHDHYDHLDKAAIRALVEKTDVFLVPLGVGDRLVRWGVPAAKVRQLDWWDETAVAGVRFVATPSQHFSGRTPFDRNATLWSSWVIEGGGLRLFFSGDTGYFDGFREIGERYGPFDLTLLECGAYDRRWQDVHMLPAQTLQAHLDLRGEWMLPIHNSTFDLAFHEWHAPMETLTALAERSQVNMATPLIGQPVRLDQPMPVQRWWRMRE</sequence>
<dbReference type="InterPro" id="IPR036866">
    <property type="entry name" value="RibonucZ/Hydroxyglut_hydro"/>
</dbReference>
<keyword evidence="4" id="KW-1185">Reference proteome</keyword>
<protein>
    <submittedName>
        <fullName evidence="3">MBL fold metallo-hydrolase</fullName>
    </submittedName>
</protein>
<proteinExistence type="predicted"/>
<evidence type="ECO:0000313" key="3">
    <source>
        <dbReference type="EMBL" id="MEL1264036.1"/>
    </source>
</evidence>
<comment type="caution">
    <text evidence="3">The sequence shown here is derived from an EMBL/GenBank/DDBJ whole genome shotgun (WGS) entry which is preliminary data.</text>
</comment>
<name>A0ABU9IZG3_9GAMM</name>
<organism evidence="3 4">
    <name type="scientific">Pseudoxanthomonas putridarboris</name>
    <dbReference type="NCBI Taxonomy" id="752605"/>
    <lineage>
        <taxon>Bacteria</taxon>
        <taxon>Pseudomonadati</taxon>
        <taxon>Pseudomonadota</taxon>
        <taxon>Gammaproteobacteria</taxon>
        <taxon>Lysobacterales</taxon>
        <taxon>Lysobacteraceae</taxon>
        <taxon>Pseudoxanthomonas</taxon>
    </lineage>
</organism>
<dbReference type="Gene3D" id="3.60.15.10">
    <property type="entry name" value="Ribonuclease Z/Hydroxyacylglutathione hydrolase-like"/>
    <property type="match status" value="1"/>
</dbReference>
<dbReference type="InterPro" id="IPR001279">
    <property type="entry name" value="Metallo-B-lactamas"/>
</dbReference>